<proteinExistence type="predicted"/>
<dbReference type="STRING" id="1227493.C483_11948"/>
<dbReference type="AlphaFoldDB" id="L9ZUQ5"/>
<dbReference type="EMBL" id="AOIM01000035">
    <property type="protein sequence ID" value="ELY90220.1"/>
    <property type="molecule type" value="Genomic_DNA"/>
</dbReference>
<keyword evidence="3" id="KW-1185">Reference proteome</keyword>
<feature type="region of interest" description="Disordered" evidence="1">
    <location>
        <begin position="161"/>
        <end position="220"/>
    </location>
</feature>
<dbReference type="Proteomes" id="UP000011519">
    <property type="component" value="Unassembled WGS sequence"/>
</dbReference>
<name>L9ZUQ5_9EURY</name>
<reference evidence="2 3" key="1">
    <citation type="journal article" date="2014" name="PLoS Genet.">
        <title>Phylogenetically driven sequencing of extremely halophilic archaea reveals strategies for static and dynamic osmo-response.</title>
        <authorList>
            <person name="Becker E.A."/>
            <person name="Seitzer P.M."/>
            <person name="Tritt A."/>
            <person name="Larsen D."/>
            <person name="Krusor M."/>
            <person name="Yao A.I."/>
            <person name="Wu D."/>
            <person name="Madern D."/>
            <person name="Eisen J.A."/>
            <person name="Darling A.E."/>
            <person name="Facciotti M.T."/>
        </authorList>
    </citation>
    <scope>NUCLEOTIDE SEQUENCE [LARGE SCALE GENOMIC DNA]</scope>
    <source>
        <strain evidence="2 3">JCM 10989</strain>
    </source>
</reference>
<protein>
    <recommendedName>
        <fullName evidence="4">UbiD operon protein</fullName>
    </recommendedName>
</protein>
<dbReference type="RefSeq" id="WP_006653570.1">
    <property type="nucleotide sequence ID" value="NZ_AOIM01000035.1"/>
</dbReference>
<accession>L9ZUQ5</accession>
<comment type="caution">
    <text evidence="2">The sequence shown here is derived from an EMBL/GenBank/DDBJ whole genome shotgun (WGS) entry which is preliminary data.</text>
</comment>
<feature type="compositionally biased region" description="Basic and acidic residues" evidence="1">
    <location>
        <begin position="211"/>
        <end position="220"/>
    </location>
</feature>
<evidence type="ECO:0000313" key="2">
    <source>
        <dbReference type="EMBL" id="ELY90220.1"/>
    </source>
</evidence>
<sequence length="220" mass="24573">MANQYVTAAEHVPEDVTGETVTTLQLRDPETKEIFEARVRLSRTETHLEDPHPLSVVSGPHETTTEQWYVEFVDRAVDETLLESLASSQRERSNVLNTRSDDLKVLLRYLVETGRYESSSAAIRELLFSQLAEQEPALLDAYDEIRTEYDSDPLREALERTVDGGESTAPNAESEAETGTNADADVSRKRNGNRSTDTASDDTAPTTTAPTDRDRTRPSR</sequence>
<dbReference type="PATRIC" id="fig|1227493.4.peg.2388"/>
<evidence type="ECO:0008006" key="4">
    <source>
        <dbReference type="Google" id="ProtNLM"/>
    </source>
</evidence>
<feature type="compositionally biased region" description="Low complexity" evidence="1">
    <location>
        <begin position="194"/>
        <end position="210"/>
    </location>
</feature>
<gene>
    <name evidence="2" type="ORF">C483_11948</name>
</gene>
<evidence type="ECO:0000313" key="3">
    <source>
        <dbReference type="Proteomes" id="UP000011519"/>
    </source>
</evidence>
<organism evidence="2 3">
    <name type="scientific">Natrialba hulunbeirensis JCM 10989</name>
    <dbReference type="NCBI Taxonomy" id="1227493"/>
    <lineage>
        <taxon>Archaea</taxon>
        <taxon>Methanobacteriati</taxon>
        <taxon>Methanobacteriota</taxon>
        <taxon>Stenosarchaea group</taxon>
        <taxon>Halobacteria</taxon>
        <taxon>Halobacteriales</taxon>
        <taxon>Natrialbaceae</taxon>
        <taxon>Natrialba</taxon>
    </lineage>
</organism>
<evidence type="ECO:0000256" key="1">
    <source>
        <dbReference type="SAM" id="MobiDB-lite"/>
    </source>
</evidence>
<dbReference type="OrthoDB" id="258012at2157"/>